<evidence type="ECO:0000313" key="2">
    <source>
        <dbReference type="Proteomes" id="UP000789525"/>
    </source>
</evidence>
<dbReference type="EMBL" id="CAJVPT010004973">
    <property type="protein sequence ID" value="CAG8514709.1"/>
    <property type="molecule type" value="Genomic_DNA"/>
</dbReference>
<reference evidence="1" key="1">
    <citation type="submission" date="2021-06" db="EMBL/GenBank/DDBJ databases">
        <authorList>
            <person name="Kallberg Y."/>
            <person name="Tangrot J."/>
            <person name="Rosling A."/>
        </authorList>
    </citation>
    <scope>NUCLEOTIDE SEQUENCE</scope>
    <source>
        <strain evidence="1">CL356</strain>
    </source>
</reference>
<accession>A0ACA9L9K4</accession>
<name>A0ACA9L9K4_9GLOM</name>
<sequence length="255" mass="28689">MRVLIITINTEIAANSAGCGFKWIGFTQKFTSSLNGIFTFPDHTDYSGNAVEDVKEKSQHSCRSDGKRGKHQDTESDTILIEGIVFKGILVYENVEIKVVATERALHFFDRKYVVEELGVEVITDKDEWEAWSKISDPVLHIEYRNWADIFVIAPLDANTLGKIANGLCDNLITCILRAWDMTRPVIICPAMNTYMWEHPFTSTHLRVLEDQLRFLIISPVSKKLACGDTGVGAMAEVATIVEFLAQKLSIFKLT</sequence>
<comment type="caution">
    <text evidence="1">The sequence shown here is derived from an EMBL/GenBank/DDBJ whole genome shotgun (WGS) entry which is preliminary data.</text>
</comment>
<keyword evidence="2" id="KW-1185">Reference proteome</keyword>
<gene>
    <name evidence="1" type="ORF">ACOLOM_LOCUS3379</name>
</gene>
<dbReference type="Proteomes" id="UP000789525">
    <property type="component" value="Unassembled WGS sequence"/>
</dbReference>
<proteinExistence type="predicted"/>
<protein>
    <submittedName>
        <fullName evidence="1">770_t:CDS:1</fullName>
    </submittedName>
</protein>
<organism evidence="1 2">
    <name type="scientific">Acaulospora colombiana</name>
    <dbReference type="NCBI Taxonomy" id="27376"/>
    <lineage>
        <taxon>Eukaryota</taxon>
        <taxon>Fungi</taxon>
        <taxon>Fungi incertae sedis</taxon>
        <taxon>Mucoromycota</taxon>
        <taxon>Glomeromycotina</taxon>
        <taxon>Glomeromycetes</taxon>
        <taxon>Diversisporales</taxon>
        <taxon>Acaulosporaceae</taxon>
        <taxon>Acaulospora</taxon>
    </lineage>
</organism>
<evidence type="ECO:0000313" key="1">
    <source>
        <dbReference type="EMBL" id="CAG8514709.1"/>
    </source>
</evidence>